<gene>
    <name evidence="1" type="ORF">M2350_002134</name>
</gene>
<evidence type="ECO:0000313" key="2">
    <source>
        <dbReference type="Proteomes" id="UP001204798"/>
    </source>
</evidence>
<evidence type="ECO:0000313" key="1">
    <source>
        <dbReference type="EMBL" id="MCS3919721.1"/>
    </source>
</evidence>
<dbReference type="Proteomes" id="UP001204798">
    <property type="component" value="Unassembled WGS sequence"/>
</dbReference>
<name>A0ABT2EQK7_9BACT</name>
<proteinExistence type="predicted"/>
<protein>
    <submittedName>
        <fullName evidence="1">Uncharacterized protein</fullName>
    </submittedName>
</protein>
<sequence length="67" mass="7428">MRVERSKMPQFAVNSQLATRNPEPAVLLSPQGRVGTVARWRLRSDLTHWSPSPQGRVKLGCGLSVES</sequence>
<reference evidence="1 2" key="1">
    <citation type="submission" date="2022-08" db="EMBL/GenBank/DDBJ databases">
        <title>Bacterial and archaeal communities from various locations to study Microbial Dark Matter (Phase II).</title>
        <authorList>
            <person name="Stepanauskas R."/>
        </authorList>
    </citation>
    <scope>NUCLEOTIDE SEQUENCE [LARGE SCALE GENOMIC DNA]</scope>
    <source>
        <strain evidence="1 2">PD1</strain>
    </source>
</reference>
<dbReference type="EMBL" id="JANUCP010000003">
    <property type="protein sequence ID" value="MCS3919721.1"/>
    <property type="molecule type" value="Genomic_DNA"/>
</dbReference>
<organism evidence="1 2">
    <name type="scientific">Candidatus Fervidibacter sacchari</name>
    <dbReference type="NCBI Taxonomy" id="1448929"/>
    <lineage>
        <taxon>Bacteria</taxon>
        <taxon>Candidatus Fervidibacterota</taxon>
        <taxon>Candidatus Fervidibacter</taxon>
    </lineage>
</organism>
<accession>A0ABT2EQK7</accession>
<comment type="caution">
    <text evidence="1">The sequence shown here is derived from an EMBL/GenBank/DDBJ whole genome shotgun (WGS) entry which is preliminary data.</text>
</comment>
<keyword evidence="2" id="KW-1185">Reference proteome</keyword>
<dbReference type="RefSeq" id="WP_259096469.1">
    <property type="nucleotide sequence ID" value="NZ_CP130454.1"/>
</dbReference>